<sequence>MPEYPVKLPSKAPVQIQAVDWLTAPAKTVFDRYIASSLALWGVSSSHQGTCVLIPEDWKGLDPMDLEAMFDLENCPTAQSTRLRYHYSDQFTSFVRAKAWFQQWPRSGLQLDNFLGTGPFKPMDASHTCHQNCCIAYIAYEPTNTNHDRKACCELAARLRQEGKPIPEHCETHNPPCLLQHAALTTQEAYAIQFDVLRRARGIAPKSIDRPRRHRFSSFKSQLPCRFSAIKVEPADLVLERPAPTNPDKPRLLCIFCKRLKNLQTISGLWGHIVHKHDGIDVEDRLREIRRTARLWRRYWDENVDGGKGGSATVKRLEEVEKDDFNWGTVLSWKLR</sequence>
<organism evidence="1 2">
    <name type="scientific">Ramalina farinacea</name>
    <dbReference type="NCBI Taxonomy" id="258253"/>
    <lineage>
        <taxon>Eukaryota</taxon>
        <taxon>Fungi</taxon>
        <taxon>Dikarya</taxon>
        <taxon>Ascomycota</taxon>
        <taxon>Pezizomycotina</taxon>
        <taxon>Lecanoromycetes</taxon>
        <taxon>OSLEUM clade</taxon>
        <taxon>Lecanoromycetidae</taxon>
        <taxon>Lecanorales</taxon>
        <taxon>Lecanorineae</taxon>
        <taxon>Ramalinaceae</taxon>
        <taxon>Ramalina</taxon>
    </lineage>
</organism>
<evidence type="ECO:0000313" key="2">
    <source>
        <dbReference type="Proteomes" id="UP001161017"/>
    </source>
</evidence>
<dbReference type="EMBL" id="JAPUFD010000002">
    <property type="protein sequence ID" value="MDI1485857.1"/>
    <property type="molecule type" value="Genomic_DNA"/>
</dbReference>
<comment type="caution">
    <text evidence="1">The sequence shown here is derived from an EMBL/GenBank/DDBJ whole genome shotgun (WGS) entry which is preliminary data.</text>
</comment>
<accession>A0AA43QHP9</accession>
<name>A0AA43QHP9_9LECA</name>
<evidence type="ECO:0000313" key="1">
    <source>
        <dbReference type="EMBL" id="MDI1485857.1"/>
    </source>
</evidence>
<dbReference type="Proteomes" id="UP001161017">
    <property type="component" value="Unassembled WGS sequence"/>
</dbReference>
<reference evidence="1" key="1">
    <citation type="journal article" date="2023" name="Genome Biol. Evol.">
        <title>First Whole Genome Sequence and Flow Cytometry Genome Size Data for the Lichen-Forming Fungus Ramalina farinacea (Ascomycota).</title>
        <authorList>
            <person name="Llewellyn T."/>
            <person name="Mian S."/>
            <person name="Hill R."/>
            <person name="Leitch I.J."/>
            <person name="Gaya E."/>
        </authorList>
    </citation>
    <scope>NUCLEOTIDE SEQUENCE</scope>
    <source>
        <strain evidence="1">LIQ254RAFAR</strain>
    </source>
</reference>
<proteinExistence type="predicted"/>
<protein>
    <submittedName>
        <fullName evidence="1">Uncharacterized protein</fullName>
    </submittedName>
</protein>
<gene>
    <name evidence="1" type="ORF">OHK93_004046</name>
</gene>
<dbReference type="AlphaFoldDB" id="A0AA43QHP9"/>
<keyword evidence="2" id="KW-1185">Reference proteome</keyword>